<dbReference type="EMBL" id="JAPEIS010000001">
    <property type="protein sequence ID" value="KAJ8071433.1"/>
    <property type="molecule type" value="Genomic_DNA"/>
</dbReference>
<sequence length="218" mass="24353">MAANQANPLPPQPPTVDLGTRRMLPGVRGDGWNPIQAGERIIVEVNWGMRDELEVAEPGVPQLQDARMQVRWTRASEIGPENGDRQWNQARMVARAPQLLRNGHGDDDDGAERIRRAVPQRSIINISGHPFDASVEVGDRMRARERGPVLPGGPIVRNIRTGTMLQIPNESYFPLGPREICECLNHVCRCEYENHGASVAYHRELKSKIRSSPDCSVM</sequence>
<name>A0A9X0DS10_9HELO</name>
<organism evidence="1 2">
    <name type="scientific">Sclerotinia nivalis</name>
    <dbReference type="NCBI Taxonomy" id="352851"/>
    <lineage>
        <taxon>Eukaryota</taxon>
        <taxon>Fungi</taxon>
        <taxon>Dikarya</taxon>
        <taxon>Ascomycota</taxon>
        <taxon>Pezizomycotina</taxon>
        <taxon>Leotiomycetes</taxon>
        <taxon>Helotiales</taxon>
        <taxon>Sclerotiniaceae</taxon>
        <taxon>Sclerotinia</taxon>
    </lineage>
</organism>
<proteinExistence type="predicted"/>
<dbReference type="OrthoDB" id="10326122at2759"/>
<reference evidence="1" key="1">
    <citation type="submission" date="2022-11" db="EMBL/GenBank/DDBJ databases">
        <title>Genome Resource of Sclerotinia nivalis Strain SnTB1, a Plant Pathogen Isolated from American Ginseng.</title>
        <authorList>
            <person name="Fan S."/>
        </authorList>
    </citation>
    <scope>NUCLEOTIDE SEQUENCE</scope>
    <source>
        <strain evidence="1">SnTB1</strain>
    </source>
</reference>
<accession>A0A9X0DS10</accession>
<gene>
    <name evidence="1" type="ORF">OCU04_001754</name>
</gene>
<dbReference type="AlphaFoldDB" id="A0A9X0DS10"/>
<dbReference type="Proteomes" id="UP001152300">
    <property type="component" value="Unassembled WGS sequence"/>
</dbReference>
<comment type="caution">
    <text evidence="1">The sequence shown here is derived from an EMBL/GenBank/DDBJ whole genome shotgun (WGS) entry which is preliminary data.</text>
</comment>
<keyword evidence="2" id="KW-1185">Reference proteome</keyword>
<evidence type="ECO:0000313" key="1">
    <source>
        <dbReference type="EMBL" id="KAJ8071433.1"/>
    </source>
</evidence>
<evidence type="ECO:0000313" key="2">
    <source>
        <dbReference type="Proteomes" id="UP001152300"/>
    </source>
</evidence>
<protein>
    <submittedName>
        <fullName evidence="1">Uncharacterized protein</fullName>
    </submittedName>
</protein>